<reference evidence="1 2" key="1">
    <citation type="journal article" date="2018" name="G3 (Bethesda)">
        <title>Phylogenetic and Phylogenomic Definition of Rhizopus Species.</title>
        <authorList>
            <person name="Gryganskyi A.P."/>
            <person name="Golan J."/>
            <person name="Dolatabadi S."/>
            <person name="Mondo S."/>
            <person name="Robb S."/>
            <person name="Idnurm A."/>
            <person name="Muszewska A."/>
            <person name="Steczkiewicz K."/>
            <person name="Masonjones S."/>
            <person name="Liao H.L."/>
            <person name="Gajdeczka M.T."/>
            <person name="Anike F."/>
            <person name="Vuek A."/>
            <person name="Anishchenko I.M."/>
            <person name="Voigt K."/>
            <person name="de Hoog G.S."/>
            <person name="Smith M.E."/>
            <person name="Heitman J."/>
            <person name="Vilgalys R."/>
            <person name="Stajich J.E."/>
        </authorList>
    </citation>
    <scope>NUCLEOTIDE SEQUENCE [LARGE SCALE GENOMIC DNA]</scope>
    <source>
        <strain evidence="1 2">CBS 357.93</strain>
    </source>
</reference>
<gene>
    <name evidence="1" type="ORF">CU097_006853</name>
</gene>
<protein>
    <submittedName>
        <fullName evidence="1">Uncharacterized protein</fullName>
    </submittedName>
</protein>
<comment type="caution">
    <text evidence="1">The sequence shown here is derived from an EMBL/GenBank/DDBJ whole genome shotgun (WGS) entry which is preliminary data.</text>
</comment>
<organism evidence="1 2">
    <name type="scientific">Rhizopus azygosporus</name>
    <name type="common">Rhizopus microsporus var. azygosporus</name>
    <dbReference type="NCBI Taxonomy" id="86630"/>
    <lineage>
        <taxon>Eukaryota</taxon>
        <taxon>Fungi</taxon>
        <taxon>Fungi incertae sedis</taxon>
        <taxon>Mucoromycota</taxon>
        <taxon>Mucoromycotina</taxon>
        <taxon>Mucoromycetes</taxon>
        <taxon>Mucorales</taxon>
        <taxon>Mucorineae</taxon>
        <taxon>Rhizopodaceae</taxon>
        <taxon>Rhizopus</taxon>
    </lineage>
</organism>
<evidence type="ECO:0000313" key="1">
    <source>
        <dbReference type="EMBL" id="RCH82759.1"/>
    </source>
</evidence>
<accession>A0A367IYR9</accession>
<sequence>ASYVHCYSLKKSVLDSIAAVTAFIESLYYYDTNRQIEGHNPYTVPSRGSSQEDFKNGLLIMEAATIPHSGIALGLLEREFILDIFE</sequence>
<dbReference type="AlphaFoldDB" id="A0A367IYR9"/>
<dbReference type="EMBL" id="PJQL01002904">
    <property type="protein sequence ID" value="RCH82759.1"/>
    <property type="molecule type" value="Genomic_DNA"/>
</dbReference>
<keyword evidence="2" id="KW-1185">Reference proteome</keyword>
<evidence type="ECO:0000313" key="2">
    <source>
        <dbReference type="Proteomes" id="UP000252139"/>
    </source>
</evidence>
<proteinExistence type="predicted"/>
<name>A0A367IYR9_RHIAZ</name>
<feature type="non-terminal residue" evidence="1">
    <location>
        <position position="1"/>
    </location>
</feature>
<dbReference type="Proteomes" id="UP000252139">
    <property type="component" value="Unassembled WGS sequence"/>
</dbReference>